<dbReference type="GO" id="GO:0004488">
    <property type="term" value="F:methylenetetrahydrofolate dehydrogenase (NADP+) activity"/>
    <property type="evidence" value="ECO:0007669"/>
    <property type="project" value="UniProtKB-EC"/>
</dbReference>
<dbReference type="InterPro" id="IPR020630">
    <property type="entry name" value="THF_DH/CycHdrlase_cat_dom"/>
</dbReference>
<evidence type="ECO:0000256" key="4">
    <source>
        <dbReference type="ARBA" id="ARBA00006985"/>
    </source>
</evidence>
<dbReference type="EC" id="6.3.4.3" evidence="6"/>
<dbReference type="Gene3D" id="1.10.472.80">
    <property type="entry name" value="Ypt/Rab-GAP domain of gyp1p, domain 3"/>
    <property type="match status" value="1"/>
</dbReference>
<dbReference type="CDD" id="cd01080">
    <property type="entry name" value="NAD_bind_m-THF_DH_Cyclohyd"/>
    <property type="match status" value="1"/>
</dbReference>
<evidence type="ECO:0000256" key="20">
    <source>
        <dbReference type="ARBA" id="ARBA00036357"/>
    </source>
</evidence>
<dbReference type="PROSITE" id="PS50826">
    <property type="entry name" value="RUN"/>
    <property type="match status" value="1"/>
</dbReference>
<dbReference type="Gene3D" id="3.10.410.10">
    <property type="entry name" value="Formyltetrahydrofolate synthetase, domain 3"/>
    <property type="match status" value="1"/>
</dbReference>
<dbReference type="SUPFAM" id="SSF47923">
    <property type="entry name" value="Ypt/Rab-GAP domain of gyp1p"/>
    <property type="match status" value="2"/>
</dbReference>
<organism evidence="26 27">
    <name type="scientific">Meloidogyne floridensis</name>
    <dbReference type="NCBI Taxonomy" id="298350"/>
    <lineage>
        <taxon>Eukaryota</taxon>
        <taxon>Metazoa</taxon>
        <taxon>Ecdysozoa</taxon>
        <taxon>Nematoda</taxon>
        <taxon>Chromadorea</taxon>
        <taxon>Rhabditida</taxon>
        <taxon>Tylenchina</taxon>
        <taxon>Tylenchomorpha</taxon>
        <taxon>Tylenchoidea</taxon>
        <taxon>Meloidogynidae</taxon>
        <taxon>Meloidogyninae</taxon>
        <taxon>Meloidogyne</taxon>
    </lineage>
</organism>
<keyword evidence="10 22" id="KW-0728">SH3 domain</keyword>
<dbReference type="GO" id="GO:0035999">
    <property type="term" value="P:tetrahydrofolate interconversion"/>
    <property type="evidence" value="ECO:0007669"/>
    <property type="project" value="TreeGrafter"/>
</dbReference>
<comment type="catalytic activity">
    <reaction evidence="20">
        <text>(6R)-5,10-methenyltetrahydrofolate + H2O = (6R)-10-formyltetrahydrofolate + H(+)</text>
        <dbReference type="Rhea" id="RHEA:23700"/>
        <dbReference type="ChEBI" id="CHEBI:15377"/>
        <dbReference type="ChEBI" id="CHEBI:15378"/>
        <dbReference type="ChEBI" id="CHEBI:57455"/>
        <dbReference type="ChEBI" id="CHEBI:195366"/>
        <dbReference type="EC" id="3.5.4.9"/>
    </reaction>
</comment>
<evidence type="ECO:0000256" key="14">
    <source>
        <dbReference type="ARBA" id="ARBA00022801"/>
    </source>
</evidence>
<dbReference type="SUPFAM" id="SSF140741">
    <property type="entry name" value="RUN domain-like"/>
    <property type="match status" value="1"/>
</dbReference>
<dbReference type="EC" id="3.5.4.9" evidence="7"/>
<keyword evidence="15" id="KW-0067">ATP-binding</keyword>
<dbReference type="Gene3D" id="3.40.50.10860">
    <property type="entry name" value="Leucine Dehydrogenase, chain A, domain 1"/>
    <property type="match status" value="1"/>
</dbReference>
<dbReference type="GO" id="GO:0005524">
    <property type="term" value="F:ATP binding"/>
    <property type="evidence" value="ECO:0007669"/>
    <property type="project" value="UniProtKB-KW"/>
</dbReference>
<evidence type="ECO:0000256" key="22">
    <source>
        <dbReference type="PROSITE-ProRule" id="PRU00192"/>
    </source>
</evidence>
<name>A0A915P3Q7_9BILA</name>
<dbReference type="InterPro" id="IPR001452">
    <property type="entry name" value="SH3_domain"/>
</dbReference>
<reference evidence="27" key="1">
    <citation type="submission" date="2022-11" db="UniProtKB">
        <authorList>
            <consortium name="WormBaseParasite"/>
        </authorList>
    </citation>
    <scope>IDENTIFICATION</scope>
</reference>
<comment type="similarity">
    <text evidence="3">Belongs to the small G protein signaling modulator family.</text>
</comment>
<keyword evidence="26" id="KW-1185">Reference proteome</keyword>
<dbReference type="Gene3D" id="3.40.50.720">
    <property type="entry name" value="NAD(P)-binding Rossmann-like Domain"/>
    <property type="match status" value="1"/>
</dbReference>
<dbReference type="Proteomes" id="UP000887560">
    <property type="component" value="Unplaced"/>
</dbReference>
<evidence type="ECO:0000256" key="9">
    <source>
        <dbReference type="ARBA" id="ARBA00017592"/>
    </source>
</evidence>
<evidence type="ECO:0000313" key="26">
    <source>
        <dbReference type="Proteomes" id="UP000887560"/>
    </source>
</evidence>
<dbReference type="Pfam" id="PF01268">
    <property type="entry name" value="FTHFS"/>
    <property type="match status" value="1"/>
</dbReference>
<dbReference type="FunFam" id="3.40.50.720:FF:000006">
    <property type="entry name" value="Bifunctional protein FolD"/>
    <property type="match status" value="1"/>
</dbReference>
<dbReference type="GO" id="GO:0004477">
    <property type="term" value="F:methenyltetrahydrofolate cyclohydrolase activity"/>
    <property type="evidence" value="ECO:0007669"/>
    <property type="project" value="UniProtKB-EC"/>
</dbReference>
<dbReference type="FunFam" id="3.40.50.300:FF:000245">
    <property type="entry name" value="C-1-tetrahydrofolate synthase, cytoplasmic"/>
    <property type="match status" value="1"/>
</dbReference>
<dbReference type="HAMAP" id="MF_01543">
    <property type="entry name" value="FTHFS"/>
    <property type="match status" value="1"/>
</dbReference>
<keyword evidence="17" id="KW-0560">Oxidoreductase</keyword>
<dbReference type="GO" id="GO:0005829">
    <property type="term" value="C:cytosol"/>
    <property type="evidence" value="ECO:0007669"/>
    <property type="project" value="TreeGrafter"/>
</dbReference>
<dbReference type="Pfam" id="PF02882">
    <property type="entry name" value="THF_DHG_CYH_C"/>
    <property type="match status" value="1"/>
</dbReference>
<dbReference type="SMART" id="SM00164">
    <property type="entry name" value="TBC"/>
    <property type="match status" value="1"/>
</dbReference>
<dbReference type="InterPro" id="IPR000672">
    <property type="entry name" value="THF_DH/CycHdrlase"/>
</dbReference>
<dbReference type="InterPro" id="IPR035969">
    <property type="entry name" value="Rab-GAP_TBC_sf"/>
</dbReference>
<keyword evidence="13" id="KW-0547">Nucleotide-binding</keyword>
<dbReference type="GO" id="GO:0004329">
    <property type="term" value="F:formate-tetrahydrofolate ligase activity"/>
    <property type="evidence" value="ECO:0007669"/>
    <property type="project" value="UniProtKB-EC"/>
</dbReference>
<evidence type="ECO:0000256" key="17">
    <source>
        <dbReference type="ARBA" id="ARBA00023002"/>
    </source>
</evidence>
<dbReference type="FunFam" id="1.10.8.270:FF:000026">
    <property type="entry name" value="TBC (Tre-2/Bub2/Cdc16) domain family"/>
    <property type="match status" value="1"/>
</dbReference>
<dbReference type="SMART" id="SM00593">
    <property type="entry name" value="RUN"/>
    <property type="match status" value="1"/>
</dbReference>
<dbReference type="InterPro" id="IPR020631">
    <property type="entry name" value="THF_DH/CycHdrlase_NAD-bd_dom"/>
</dbReference>
<evidence type="ECO:0000259" key="23">
    <source>
        <dbReference type="PROSITE" id="PS50002"/>
    </source>
</evidence>
<dbReference type="InterPro" id="IPR000195">
    <property type="entry name" value="Rab-GAP-TBC_dom"/>
</dbReference>
<evidence type="ECO:0000256" key="8">
    <source>
        <dbReference type="ARBA" id="ARBA00012859"/>
    </source>
</evidence>
<dbReference type="PROSITE" id="PS00722">
    <property type="entry name" value="FTHFS_2"/>
    <property type="match status" value="1"/>
</dbReference>
<dbReference type="FunFam" id="3.40.50.10860:FF:000005">
    <property type="entry name" value="C-1-tetrahydrofolate synthase, cytoplasmic, putative"/>
    <property type="match status" value="1"/>
</dbReference>
<dbReference type="PROSITE" id="PS00721">
    <property type="entry name" value="FTHFS_1"/>
    <property type="match status" value="1"/>
</dbReference>
<dbReference type="PROSITE" id="PS50002">
    <property type="entry name" value="SH3"/>
    <property type="match status" value="1"/>
</dbReference>
<evidence type="ECO:0000313" key="27">
    <source>
        <dbReference type="WBParaSite" id="scf7180000422255.g8644"/>
    </source>
</evidence>
<dbReference type="PRINTS" id="PR00085">
    <property type="entry name" value="THFDHDRGNASE"/>
</dbReference>
<comment type="catalytic activity">
    <reaction evidence="21">
        <text>(6S)-5,6,7,8-tetrahydrofolate + formate + ATP = (6R)-10-formyltetrahydrofolate + ADP + phosphate</text>
        <dbReference type="Rhea" id="RHEA:20221"/>
        <dbReference type="ChEBI" id="CHEBI:15740"/>
        <dbReference type="ChEBI" id="CHEBI:30616"/>
        <dbReference type="ChEBI" id="CHEBI:43474"/>
        <dbReference type="ChEBI" id="CHEBI:57453"/>
        <dbReference type="ChEBI" id="CHEBI:195366"/>
        <dbReference type="ChEBI" id="CHEBI:456216"/>
        <dbReference type="EC" id="6.3.4.3"/>
    </reaction>
</comment>
<keyword evidence="18" id="KW-0511">Multifunctional enzyme</keyword>
<dbReference type="InterPro" id="IPR020867">
    <property type="entry name" value="THF_DH/CycHdrlase_CS"/>
</dbReference>
<dbReference type="FunFam" id="3.10.410.10:FF:000001">
    <property type="entry name" value="Putative formate--tetrahydrofolate ligase"/>
    <property type="match status" value="1"/>
</dbReference>
<evidence type="ECO:0000256" key="10">
    <source>
        <dbReference type="ARBA" id="ARBA00022443"/>
    </source>
</evidence>
<sequence>MVAKLINGTAIAQEVLDEVAERLKETRAKFPGFSVTLAVVQVGNRSDSTVYISKKLEKAKQVGVQSELSKLGTDCDEFELESVIERLNNDPHIDGIIVQLPLDTVNKIDVEKILDKIRPEKDVDGLTRMNVGKLARGELDSAIIPCTPFGCLRLVQKATGDDNFVQGKRVVVLGRSKIVGAPAAALFTWNNGTTTLCHSRTQNIAQVCREADILIVAIGQKQMIRGDWIKPGAVVIDCGINVEELSNGKRRLFGDVNFNEAKEVAGYITPVPGGVGPMTVAMLIRNTVEQAISTKLKLGQTTDKWALQPLELHIKSPVPPDISISRMQTPKPIDRLAFEIGIRQEELEAYGHTKAKVSLKVLERFEGCAEGKYVVVAGINPTPLGEGKSTTTIGLAQCLSAHLGKNTFACVRQPSQGPTFGVKGGAAGGGYSQVIPMEEFNLHLTGDIHAISQAHNLIAAALDARIFHESTQSDTALFNRLAPKNKEGKRPLCDAQRRRLARLGFPVVDDGELLNTEQRRYFSRLNLDVEGNAIFWNRVVDLNDRFLRRIEIGHGPQEKGHVRSSEFAISVSSELMAILALCTSFSDLRDRIRQIVVGNDRDGNSVTVDDLCVAGAVAILMKDTVKPNLMQTLEGTPVFVHAGPFANIAHGNSSILADRVALKLVGSNGFVITEAGFGADIGMEKFFNIKCRSSGLLPNAVVIVATVRALKMHGGGPAVVAGSPLPFEYLNPNVDLVRAGCSSNLRKQVENAQHFGVPVVVCLNRFGSDSEEELAVVVDGCKEQFGVDAVVSEHWAMGGKGAIKLAKSLINACEKPSNFKFLYSLDDPIEQKMRIIAQKIYGAKDIEMSPEARKKAEQFCRQGFLQFPVCMAKTHLSLSHDPTKKGAPKDFILPIREIRLSVGAGFFICIAGEIVLMPGLATRPCFFDMDIDPMYYSSDKWSILILSVFESVDSVFDENQQDDVVDDRVYDGEEKIDAEAEARMEIITSLFPICGGGKPFSAVRRRLLPKYFEQPEELFDEFGFRLPDLDGTVDPTAEQMPLESSSQRMHWLALIQNTHSQVEEALTWANVDIKQVQNVPRFEQMLLQEGGIPHSLRPFLWPLLCGALEKRSKSPFVYAKIVSKSEKEGAPSVNVQIEKDLLRTLPSHYSFSKAHSPGIAPLRRVLRALAFLFPELGYCQGMGLVVGDLLLVCCEENAFWIMSCLIEDLLPSSYYSPSLLGVRVDERLLRHLVQVHMPELTELMHDLNADISMVIANWLITLLASAFPPRILFRIWDWIFAFGSAVLFRIILSMLKLNEEKLLERWRNAKSSSSSDPGSELFAAISRLSSEISGVEDLLEMAHSFEFSVTDHLIKELRRKYQAVITSGTQMDVIIDHEDGSFNEGTVKQKVTRRKLHRTTSVVRRIFQQQQHVKDDNENEDAPRRKNIRQTELLLDLRNAIIQICAHFSECNEKEHCERQICTQADYSLGFDSTKERQIFFTTRNEVGERKARAIADFEQEDEHDLGFHRDNIIQIVSTEDEHCWIGELNGRRGWFPAKFVQVVGEHCRNYCIKGDEVLSPCIAELVRGAFAFAFRQILCHGIRQTNRHFGILSSSNTSHPWSFIEAVSNGLAGTKCGGSIGEKVGHLAENTSRLTLSTTFRLDQDGRVLSPEELLIWAIHSINCSHEPANAPLDGKFRSLVVFGLNEQCLHLWFNIFCHSSGQDALRERYYHSWSFIRSPASQQICCELKLLMQFGFNFNVDSEIVCAEELKTTAAASSTNDKKQNIGDNGIVKENGDKKGLLRNGIPLKEGVRDLLIKHHLFSWDI</sequence>
<dbReference type="SUPFAM" id="SSF53223">
    <property type="entry name" value="Aminoacid dehydrogenase-like, N-terminal domain"/>
    <property type="match status" value="1"/>
</dbReference>
<feature type="domain" description="Rab-GAP TBC" evidence="24">
    <location>
        <begin position="1091"/>
        <end position="1283"/>
    </location>
</feature>
<evidence type="ECO:0000259" key="25">
    <source>
        <dbReference type="PROSITE" id="PS50826"/>
    </source>
</evidence>
<dbReference type="EC" id="1.5.1.5" evidence="8"/>
<accession>A0A915P3Q7</accession>
<evidence type="ECO:0000256" key="19">
    <source>
        <dbReference type="ARBA" id="ARBA00030864"/>
    </source>
</evidence>
<dbReference type="InterPro" id="IPR036291">
    <property type="entry name" value="NAD(P)-bd_dom_sf"/>
</dbReference>
<comment type="similarity">
    <text evidence="2">In the N-terminal section; belongs to the tetrahydrofolate dehydrogenase/cyclohydrolase family.</text>
</comment>
<evidence type="ECO:0000256" key="3">
    <source>
        <dbReference type="ARBA" id="ARBA00006296"/>
    </source>
</evidence>
<dbReference type="InterPro" id="IPR027417">
    <property type="entry name" value="P-loop_NTPase"/>
</dbReference>
<dbReference type="WBParaSite" id="scf7180000422255.g8644">
    <property type="protein sequence ID" value="scf7180000422255.g8644"/>
    <property type="gene ID" value="scf7180000422255.g8644"/>
</dbReference>
<evidence type="ECO:0000256" key="1">
    <source>
        <dbReference type="ARBA" id="ARBA00004777"/>
    </source>
</evidence>
<comment type="pathway">
    <text evidence="1">One-carbon metabolism; tetrahydrofolate interconversion.</text>
</comment>
<proteinExistence type="inferred from homology"/>
<dbReference type="PANTHER" id="PTHR48099">
    <property type="entry name" value="C-1-TETRAHYDROFOLATE SYNTHASE, CYTOPLASMIC-RELATED"/>
    <property type="match status" value="1"/>
</dbReference>
<dbReference type="PANTHER" id="PTHR48099:SF5">
    <property type="entry name" value="C-1-TETRAHYDROFOLATE SYNTHASE, CYTOPLASMIC"/>
    <property type="match status" value="1"/>
</dbReference>
<dbReference type="PROSITE" id="PS00767">
    <property type="entry name" value="THF_DHG_CYH_2"/>
    <property type="match status" value="1"/>
</dbReference>
<dbReference type="SUPFAM" id="SSF50044">
    <property type="entry name" value="SH3-domain"/>
    <property type="match status" value="1"/>
</dbReference>
<dbReference type="Gene3D" id="2.30.30.40">
    <property type="entry name" value="SH3 Domains"/>
    <property type="match status" value="1"/>
</dbReference>
<dbReference type="SUPFAM" id="SSF51735">
    <property type="entry name" value="NAD(P)-binding Rossmann-fold domains"/>
    <property type="match status" value="1"/>
</dbReference>
<dbReference type="InterPro" id="IPR036028">
    <property type="entry name" value="SH3-like_dom_sf"/>
</dbReference>
<dbReference type="Pfam" id="PF00763">
    <property type="entry name" value="THF_DHG_CYH"/>
    <property type="match status" value="1"/>
</dbReference>
<evidence type="ECO:0000256" key="18">
    <source>
        <dbReference type="ARBA" id="ARBA00023268"/>
    </source>
</evidence>
<evidence type="ECO:0000256" key="16">
    <source>
        <dbReference type="ARBA" id="ARBA00022857"/>
    </source>
</evidence>
<evidence type="ECO:0000256" key="6">
    <source>
        <dbReference type="ARBA" id="ARBA00012295"/>
    </source>
</evidence>
<protein>
    <recommendedName>
        <fullName evidence="9">C-1-tetrahydrofolate synthase, cytoplasmic</fullName>
        <ecNumber evidence="8">1.5.1.5</ecNumber>
        <ecNumber evidence="7">3.5.4.9</ecNumber>
        <ecNumber evidence="6">6.3.4.3</ecNumber>
    </recommendedName>
    <alternativeName>
        <fullName evidence="19">RUN and TBC1 domain-containing protein 3</fullName>
    </alternativeName>
</protein>
<evidence type="ECO:0000256" key="12">
    <source>
        <dbReference type="ARBA" id="ARBA00022598"/>
    </source>
</evidence>
<evidence type="ECO:0000256" key="11">
    <source>
        <dbReference type="ARBA" id="ARBA00022563"/>
    </source>
</evidence>
<keyword evidence="16" id="KW-0521">NADP</keyword>
<dbReference type="HAMAP" id="MF_01576">
    <property type="entry name" value="THF_DHG_CYH"/>
    <property type="match status" value="1"/>
</dbReference>
<dbReference type="InterPro" id="IPR046346">
    <property type="entry name" value="Aminoacid_DH-like_N_sf"/>
</dbReference>
<evidence type="ECO:0000256" key="7">
    <source>
        <dbReference type="ARBA" id="ARBA00012776"/>
    </source>
</evidence>
<dbReference type="Gene3D" id="1.20.58.900">
    <property type="match status" value="1"/>
</dbReference>
<dbReference type="Pfam" id="PF02759">
    <property type="entry name" value="RUN"/>
    <property type="match status" value="1"/>
</dbReference>
<comment type="similarity">
    <text evidence="4">In the C-terminal section; belongs to the formate--tetrahydrofolate ligase family.</text>
</comment>
<comment type="subunit">
    <text evidence="5">Homodimer.</text>
</comment>
<dbReference type="CDD" id="cd00477">
    <property type="entry name" value="FTHFS"/>
    <property type="match status" value="1"/>
</dbReference>
<dbReference type="Gene3D" id="3.30.1510.10">
    <property type="entry name" value="Domain 2, N(10)-formyltetrahydrofolate synthetase"/>
    <property type="match status" value="1"/>
</dbReference>
<dbReference type="SMART" id="SM00326">
    <property type="entry name" value="SH3"/>
    <property type="match status" value="1"/>
</dbReference>
<dbReference type="SUPFAM" id="SSF52540">
    <property type="entry name" value="P-loop containing nucleoside triphosphate hydrolases"/>
    <property type="match status" value="1"/>
</dbReference>
<dbReference type="Gene3D" id="1.10.8.270">
    <property type="entry name" value="putative rabgap domain of human tbc1 domain family member 14 like domains"/>
    <property type="match status" value="1"/>
</dbReference>
<evidence type="ECO:0000256" key="15">
    <source>
        <dbReference type="ARBA" id="ARBA00022840"/>
    </source>
</evidence>
<dbReference type="PROSITE" id="PS50086">
    <property type="entry name" value="TBC_RABGAP"/>
    <property type="match status" value="1"/>
</dbReference>
<dbReference type="InterPro" id="IPR020628">
    <property type="entry name" value="Formate_THF_ligase_CS"/>
</dbReference>
<dbReference type="InterPro" id="IPR004012">
    <property type="entry name" value="Run_dom"/>
</dbReference>
<dbReference type="Gene3D" id="3.40.50.300">
    <property type="entry name" value="P-loop containing nucleotide triphosphate hydrolases"/>
    <property type="match status" value="2"/>
</dbReference>
<keyword evidence="12" id="KW-0436">Ligase</keyword>
<evidence type="ECO:0000256" key="13">
    <source>
        <dbReference type="ARBA" id="ARBA00022741"/>
    </source>
</evidence>
<evidence type="ECO:0000256" key="5">
    <source>
        <dbReference type="ARBA" id="ARBA00011738"/>
    </source>
</evidence>
<dbReference type="InterPro" id="IPR000559">
    <property type="entry name" value="Formate_THF_ligase"/>
</dbReference>
<feature type="domain" description="SH3" evidence="23">
    <location>
        <begin position="1487"/>
        <end position="1546"/>
    </location>
</feature>
<keyword evidence="14" id="KW-0378">Hydrolase</keyword>
<dbReference type="InterPro" id="IPR037213">
    <property type="entry name" value="Run_dom_sf"/>
</dbReference>
<evidence type="ECO:0000256" key="21">
    <source>
        <dbReference type="ARBA" id="ARBA00049033"/>
    </source>
</evidence>
<dbReference type="Pfam" id="PF07653">
    <property type="entry name" value="SH3_2"/>
    <property type="match status" value="1"/>
</dbReference>
<feature type="domain" description="RUN" evidence="25">
    <location>
        <begin position="1562"/>
        <end position="1745"/>
    </location>
</feature>
<dbReference type="FunFam" id="3.40.50.300:FF:001522">
    <property type="entry name" value="Probable MIS1-C1-tetrahydrofolate synthase, mitochondrial"/>
    <property type="match status" value="1"/>
</dbReference>
<evidence type="ECO:0000259" key="24">
    <source>
        <dbReference type="PROSITE" id="PS50086"/>
    </source>
</evidence>
<dbReference type="Pfam" id="PF00566">
    <property type="entry name" value="RabGAP-TBC"/>
    <property type="match status" value="1"/>
</dbReference>
<keyword evidence="11" id="KW-0554">One-carbon metabolism</keyword>
<evidence type="ECO:0000256" key="2">
    <source>
        <dbReference type="ARBA" id="ARBA00005559"/>
    </source>
</evidence>